<organism evidence="1 2">
    <name type="scientific">Rhizopus stolonifer</name>
    <name type="common">Rhizopus nigricans</name>
    <dbReference type="NCBI Taxonomy" id="4846"/>
    <lineage>
        <taxon>Eukaryota</taxon>
        <taxon>Fungi</taxon>
        <taxon>Fungi incertae sedis</taxon>
        <taxon>Mucoromycota</taxon>
        <taxon>Mucoromycotina</taxon>
        <taxon>Mucoromycetes</taxon>
        <taxon>Mucorales</taxon>
        <taxon>Mucorineae</taxon>
        <taxon>Rhizopodaceae</taxon>
        <taxon>Rhizopus</taxon>
    </lineage>
</organism>
<evidence type="ECO:0008006" key="3">
    <source>
        <dbReference type="Google" id="ProtNLM"/>
    </source>
</evidence>
<dbReference type="AlphaFoldDB" id="A0A367KN57"/>
<dbReference type="InterPro" id="IPR010721">
    <property type="entry name" value="UstE-like"/>
</dbReference>
<dbReference type="Pfam" id="PF06966">
    <property type="entry name" value="DUF1295"/>
    <property type="match status" value="1"/>
</dbReference>
<sequence length="316" mass="36368">MLSNPQLLIDYYKNNDALVVASSFTAVITTVHYIASEVTRDYSQVDRCWSILPGVYAWHFTIHNYISEGVLNPRLVTASVLISLWGARLTYNFARKGGYYRGGQDYRYPYLTKKIGPVLMALLNVTFIAPFQNVLLLLLTTPLYVASQLINKTACLSKFDYGIVAAHLIFLFIEAVSDEQQYAFQTAKHALLEYLKPEQLKGDYKDGFLWHSGLFQYSRHPNFFAEMSMWWTIYMFSASAVQETTGTSDLHTLFNWTITGPFILTLLFFSSTSLTEQISSEKYSDYLVYKKQVNRFLPWFSSKEHQAHIESSKKKD</sequence>
<dbReference type="Gene3D" id="1.20.120.1630">
    <property type="match status" value="1"/>
</dbReference>
<dbReference type="GO" id="GO:0016020">
    <property type="term" value="C:membrane"/>
    <property type="evidence" value="ECO:0007669"/>
    <property type="project" value="TreeGrafter"/>
</dbReference>
<dbReference type="PANTHER" id="PTHR32251:SF23">
    <property type="entry name" value="3-OXO-5-ALPHA-STEROID 4-DEHYDROGENASE (DUF1295)"/>
    <property type="match status" value="1"/>
</dbReference>
<comment type="caution">
    <text evidence="1">The sequence shown here is derived from an EMBL/GenBank/DDBJ whole genome shotgun (WGS) entry which is preliminary data.</text>
</comment>
<gene>
    <name evidence="1" type="ORF">CU098_010299</name>
</gene>
<evidence type="ECO:0000313" key="1">
    <source>
        <dbReference type="EMBL" id="RCI03675.1"/>
    </source>
</evidence>
<dbReference type="OrthoDB" id="201504at2759"/>
<evidence type="ECO:0000313" key="2">
    <source>
        <dbReference type="Proteomes" id="UP000253551"/>
    </source>
</evidence>
<dbReference type="Proteomes" id="UP000253551">
    <property type="component" value="Unassembled WGS sequence"/>
</dbReference>
<proteinExistence type="predicted"/>
<accession>A0A367KN57</accession>
<keyword evidence="2" id="KW-1185">Reference proteome</keyword>
<dbReference type="PANTHER" id="PTHR32251">
    <property type="entry name" value="3-OXO-5-ALPHA-STEROID 4-DEHYDROGENASE"/>
    <property type="match status" value="1"/>
</dbReference>
<dbReference type="EMBL" id="PJQM01000932">
    <property type="protein sequence ID" value="RCI03675.1"/>
    <property type="molecule type" value="Genomic_DNA"/>
</dbReference>
<name>A0A367KN57_RHIST</name>
<protein>
    <recommendedName>
        <fullName evidence="3">Steroid 5-alpha reductase C-terminal domain-containing protein</fullName>
    </recommendedName>
</protein>
<reference evidence="1 2" key="1">
    <citation type="journal article" date="2018" name="G3 (Bethesda)">
        <title>Phylogenetic and Phylogenomic Definition of Rhizopus Species.</title>
        <authorList>
            <person name="Gryganskyi A.P."/>
            <person name="Golan J."/>
            <person name="Dolatabadi S."/>
            <person name="Mondo S."/>
            <person name="Robb S."/>
            <person name="Idnurm A."/>
            <person name="Muszewska A."/>
            <person name="Steczkiewicz K."/>
            <person name="Masonjones S."/>
            <person name="Liao H.L."/>
            <person name="Gajdeczka M.T."/>
            <person name="Anike F."/>
            <person name="Vuek A."/>
            <person name="Anishchenko I.M."/>
            <person name="Voigt K."/>
            <person name="de Hoog G.S."/>
            <person name="Smith M.E."/>
            <person name="Heitman J."/>
            <person name="Vilgalys R."/>
            <person name="Stajich J.E."/>
        </authorList>
    </citation>
    <scope>NUCLEOTIDE SEQUENCE [LARGE SCALE GENOMIC DNA]</scope>
    <source>
        <strain evidence="1 2">LSU 92-RS-03</strain>
    </source>
</reference>